<dbReference type="VEuPathDB" id="CryptoDB:GNI_133650"/>
<reference evidence="2" key="1">
    <citation type="submission" date="2013-12" db="EMBL/GenBank/DDBJ databases">
        <authorList>
            <person name="Omoto C.K."/>
            <person name="Sibley D."/>
            <person name="Venepally P."/>
            <person name="Hadjithomas M."/>
            <person name="Karamycheva S."/>
            <person name="Brunk B."/>
            <person name="Roos D."/>
            <person name="Caler E."/>
            <person name="Lorenzi H."/>
        </authorList>
    </citation>
    <scope>NUCLEOTIDE SEQUENCE</scope>
</reference>
<name>A0A023B1S0_GRENI</name>
<proteinExistence type="predicted"/>
<keyword evidence="3" id="KW-1185">Reference proteome</keyword>
<dbReference type="eggNOG" id="ENOG502SPPU">
    <property type="taxonomic scope" value="Eukaryota"/>
</dbReference>
<dbReference type="EMBL" id="AFNH02000992">
    <property type="protein sequence ID" value="EZG46524.1"/>
    <property type="molecule type" value="Genomic_DNA"/>
</dbReference>
<accession>A0A023B1S0</accession>
<gene>
    <name evidence="2" type="ORF">GNI_133650</name>
</gene>
<protein>
    <recommendedName>
        <fullName evidence="4">Transmembrane protein</fullName>
    </recommendedName>
</protein>
<comment type="caution">
    <text evidence="2">The sequence shown here is derived from an EMBL/GenBank/DDBJ whole genome shotgun (WGS) entry which is preliminary data.</text>
</comment>
<evidence type="ECO:0008006" key="4">
    <source>
        <dbReference type="Google" id="ProtNLM"/>
    </source>
</evidence>
<dbReference type="Proteomes" id="UP000019763">
    <property type="component" value="Unassembled WGS sequence"/>
</dbReference>
<evidence type="ECO:0000313" key="2">
    <source>
        <dbReference type="EMBL" id="EZG46524.1"/>
    </source>
</evidence>
<feature type="chain" id="PRO_5001516273" description="Transmembrane protein" evidence="1">
    <location>
        <begin position="27"/>
        <end position="667"/>
    </location>
</feature>
<dbReference type="RefSeq" id="XP_011132297.1">
    <property type="nucleotide sequence ID" value="XM_011133995.1"/>
</dbReference>
<dbReference type="GeneID" id="22914719"/>
<feature type="signal peptide" evidence="1">
    <location>
        <begin position="1"/>
        <end position="26"/>
    </location>
</feature>
<dbReference type="AlphaFoldDB" id="A0A023B1S0"/>
<organism evidence="2 3">
    <name type="scientific">Gregarina niphandrodes</name>
    <name type="common">Septate eugregarine</name>
    <dbReference type="NCBI Taxonomy" id="110365"/>
    <lineage>
        <taxon>Eukaryota</taxon>
        <taxon>Sar</taxon>
        <taxon>Alveolata</taxon>
        <taxon>Apicomplexa</taxon>
        <taxon>Conoidasida</taxon>
        <taxon>Gregarinasina</taxon>
        <taxon>Eugregarinorida</taxon>
        <taxon>Gregarinidae</taxon>
        <taxon>Gregarina</taxon>
    </lineage>
</organism>
<sequence length="667" mass="75337">MLPYKKSSSSFGLATILLGWGDTVAAFHSQDSLPQPTYCSSEEDGSLPVVSGLTTALPPVSNHTMNSTTTTSRATKRCAAMPSAATGYPLLGGSTEDALPPKRMCLESAIGFLDQASAMSDDAIAKIDSVVAEVLEGWDEGDDIIADIDGIVEDMLGGCSDALFGSAKKSNAEEMGDKVCVGVNESIPAFQIISPEEKDWIVEAKYLVWAYDILSHGWWHLVPFEVKKPISVFGLARKAVEWEEARTANPALKVNVLLEARCYYPHSGRKVPWNVAQFHEWFVSAAPDDVGFRNTFDRKGGSWFIASSRVNVALHDILDHWPVNEVDSTRFESNMVRWRTRYRAINRKSLDGSPLSSAARLSWRQLERLVVKALGDLRVPLDEAAKEFRRTQRRQRICNKVAVLNGGVMNDSRHALLVKVMMSDSPPSHLVNISGDKFQIVTEPETELRIPPRYLVWAYDSLFHRWPGAVPEAVFLPGLSVFDLAQKAWEWETNGGSIYTLSSSCYTCGEDGNAHLTFVSCERCEKQWSPEEFWEWLRLRHFRRIWDQLKNPDHPKEDSDQLASPPVDWYQIDRHQVSEIIKEIGFDVPTKKDEYTFEISQPPVEKFLPAKGYRSLSGRFRNWWSRLRGALNRSRDGLCRWEHERLVLHKVGPVLVWPSWHTSLDKS</sequence>
<evidence type="ECO:0000313" key="3">
    <source>
        <dbReference type="Proteomes" id="UP000019763"/>
    </source>
</evidence>
<keyword evidence="1" id="KW-0732">Signal</keyword>
<evidence type="ECO:0000256" key="1">
    <source>
        <dbReference type="SAM" id="SignalP"/>
    </source>
</evidence>